<keyword evidence="2" id="KW-1185">Reference proteome</keyword>
<dbReference type="AlphaFoldDB" id="A0A7X1KLM8"/>
<accession>A0A7X1KLM8</accession>
<evidence type="ECO:0000313" key="1">
    <source>
        <dbReference type="EMBL" id="MBC2665757.1"/>
    </source>
</evidence>
<protein>
    <recommendedName>
        <fullName evidence="3">Nucleoid-associated protein</fullName>
    </recommendedName>
</protein>
<sequence>MPIEIVHTYLVHPNKNQAEPAAIVGSLVPHEGEMFELLKSVYEKADTECNIGIAFKKDASGGQANARRNMLTAYGAAPSVELGRSLAEQLGLVTTRRSGLGLLFLIKGMEGTDHKVVISRFRANNGVLVSEAADMLTVEFIDRVFMKNAHSYKAVVYRHSSFQGGFWNGMAVDKQINSQDLDSSDYWVKDFLLSDFITSPAFGTRRLAVALKKAIKATNDLEIKQQITAAATLASGLGPDPISVEGFCEKFGFTPNTKSAVIGQLDRPDLATDNFLFNAEEFKKQLPLRTVELDNGAMLTADAGSFDEVFEHEAVADGEKIKFSTVGAVVSEKLEKGR</sequence>
<evidence type="ECO:0000313" key="2">
    <source>
        <dbReference type="Proteomes" id="UP000566813"/>
    </source>
</evidence>
<dbReference type="EMBL" id="JACLAW010000006">
    <property type="protein sequence ID" value="MBC2665757.1"/>
    <property type="molecule type" value="Genomic_DNA"/>
</dbReference>
<organism evidence="1 2">
    <name type="scientific">Novosphingobium flavum</name>
    <dbReference type="NCBI Taxonomy" id="1778672"/>
    <lineage>
        <taxon>Bacteria</taxon>
        <taxon>Pseudomonadati</taxon>
        <taxon>Pseudomonadota</taxon>
        <taxon>Alphaproteobacteria</taxon>
        <taxon>Sphingomonadales</taxon>
        <taxon>Sphingomonadaceae</taxon>
        <taxon>Novosphingobium</taxon>
    </lineage>
</organism>
<name>A0A7X1KLM8_9SPHN</name>
<dbReference type="RefSeq" id="WP_185664008.1">
    <property type="nucleotide sequence ID" value="NZ_JACLAW010000006.1"/>
</dbReference>
<reference evidence="1 2" key="1">
    <citation type="submission" date="2020-08" db="EMBL/GenBank/DDBJ databases">
        <title>The genome sequence of type strain Novosphingobium flavum NBRC 111647.</title>
        <authorList>
            <person name="Liu Y."/>
        </authorList>
    </citation>
    <scope>NUCLEOTIDE SEQUENCE [LARGE SCALE GENOMIC DNA]</scope>
    <source>
        <strain evidence="1 2">NBRC 111647</strain>
    </source>
</reference>
<dbReference type="Proteomes" id="UP000566813">
    <property type="component" value="Unassembled WGS sequence"/>
</dbReference>
<comment type="caution">
    <text evidence="1">The sequence shown here is derived from an EMBL/GenBank/DDBJ whole genome shotgun (WGS) entry which is preliminary data.</text>
</comment>
<gene>
    <name evidence="1" type="ORF">H7F51_09495</name>
</gene>
<proteinExistence type="predicted"/>
<evidence type="ECO:0008006" key="3">
    <source>
        <dbReference type="Google" id="ProtNLM"/>
    </source>
</evidence>